<dbReference type="RefSeq" id="XP_073932216.1">
    <property type="nucleotide sequence ID" value="XM_074076115.1"/>
</dbReference>
<reference evidence="2" key="1">
    <citation type="submission" date="2025-08" db="UniProtKB">
        <authorList>
            <consortium name="RefSeq"/>
        </authorList>
    </citation>
    <scope>IDENTIFICATION</scope>
</reference>
<organism evidence="1 2">
    <name type="scientific">Castor canadensis</name>
    <name type="common">American beaver</name>
    <dbReference type="NCBI Taxonomy" id="51338"/>
    <lineage>
        <taxon>Eukaryota</taxon>
        <taxon>Metazoa</taxon>
        <taxon>Chordata</taxon>
        <taxon>Craniata</taxon>
        <taxon>Vertebrata</taxon>
        <taxon>Euteleostomi</taxon>
        <taxon>Mammalia</taxon>
        <taxon>Eutheria</taxon>
        <taxon>Euarchontoglires</taxon>
        <taxon>Glires</taxon>
        <taxon>Rodentia</taxon>
        <taxon>Castorimorpha</taxon>
        <taxon>Castoridae</taxon>
        <taxon>Castor</taxon>
    </lineage>
</organism>
<accession>A0AC58MS37</accession>
<protein>
    <submittedName>
        <fullName evidence="2">C-type lectin domain family 4 member C-like isoform X1</fullName>
    </submittedName>
</protein>
<gene>
    <name evidence="2" type="primary">LOC109684120</name>
</gene>
<keyword evidence="1" id="KW-1185">Reference proteome</keyword>
<dbReference type="Proteomes" id="UP001732720">
    <property type="component" value="Chromosome 6"/>
</dbReference>
<proteinExistence type="predicted"/>
<evidence type="ECO:0000313" key="2">
    <source>
        <dbReference type="RefSeq" id="XP_073932216.1"/>
    </source>
</evidence>
<evidence type="ECO:0000313" key="1">
    <source>
        <dbReference type="Proteomes" id="UP001732720"/>
    </source>
</evidence>
<name>A0AC58MS37_CASCN</name>
<sequence length="223" mass="25905">MCEVLGPIPSTLKKRRRSRGKRRKRRRREKVEEEGEKGEGQGEAGKPSVTHNSSMYSKIGKRLSKLTECRKYHSSLTCTIKGKEEEGSWDCCPTLWRPFQSSCYFISTELLSWAESRNSCLAMGADLVVITTKNEQDFIIQNLNIDSDYYVGLLDPEGQNHWQWVDQTPYNQSATFWHTKEPNMLDERCVAVNFRKEESRHWGWNDVHCHIPLKSVCETKICL</sequence>